<sequence>MEQVLQEADVQKVASSLIRKYDWYTEQYGYGVHLVVTDGDKEVGVVVTADEDIETEIGRLIQAVDEHRYGELDG</sequence>
<proteinExistence type="predicted"/>
<organism evidence="1">
    <name type="scientific">Podoviridae sp. ctU557</name>
    <dbReference type="NCBI Taxonomy" id="2827736"/>
    <lineage>
        <taxon>Viruses</taxon>
        <taxon>Duplodnaviria</taxon>
        <taxon>Heunggongvirae</taxon>
        <taxon>Uroviricota</taxon>
        <taxon>Caudoviricetes</taxon>
    </lineage>
</organism>
<protein>
    <submittedName>
        <fullName evidence="1">Uncharacterized protein</fullName>
    </submittedName>
</protein>
<dbReference type="EMBL" id="BK032771">
    <property type="protein sequence ID" value="DAF59537.1"/>
    <property type="molecule type" value="Genomic_DNA"/>
</dbReference>
<accession>A0A8S5T8G1</accession>
<evidence type="ECO:0000313" key="1">
    <source>
        <dbReference type="EMBL" id="DAF59537.1"/>
    </source>
</evidence>
<name>A0A8S5T8G1_9CAUD</name>
<reference evidence="1" key="1">
    <citation type="journal article" date="2021" name="Proc. Natl. Acad. Sci. U.S.A.">
        <title>A Catalog of Tens of Thousands of Viruses from Human Metagenomes Reveals Hidden Associations with Chronic Diseases.</title>
        <authorList>
            <person name="Tisza M.J."/>
            <person name="Buck C.B."/>
        </authorList>
    </citation>
    <scope>NUCLEOTIDE SEQUENCE</scope>
    <source>
        <strain evidence="1">CtU557</strain>
    </source>
</reference>